<dbReference type="Proteomes" id="UP000199438">
    <property type="component" value="Unassembled WGS sequence"/>
</dbReference>
<sequence length="284" mass="34261">MFRKILLFIFIFIYSLTFGQIKLDLIQNDLESENLKGQVKSITSKNYRVSYTSDSTYILEDENIITWGGSTVNFNKNGYKESRVSFDLKKENPLDSLKWIYKYDKNNRVVQEFWIDYGTPIDTNITIYEFKNDSIVLKQNEIAASKHKITSHQEIITSISKNGYKTKRLYQFDDYDRLIRYEDYEDKEFIQELHIYLYQDSISKNIHKQINLYPKYNNDADCITKEYDNFGNPVVIKFQRFENDKNRKNKMEYKYDSNGNWFERRYYYPNGKLSNISFRTITYF</sequence>
<dbReference type="STRING" id="1334022.SAMN04487907_1224"/>
<accession>A0A1I1NBQ9</accession>
<dbReference type="AlphaFoldDB" id="A0A1I1NBQ9"/>
<dbReference type="RefSeq" id="WP_092545165.1">
    <property type="nucleotide sequence ID" value="NZ_FOKV01000022.1"/>
</dbReference>
<protein>
    <recommendedName>
        <fullName evidence="3">YD repeat-containing protein</fullName>
    </recommendedName>
</protein>
<gene>
    <name evidence="1" type="ORF">SAMN04487907_1224</name>
</gene>
<evidence type="ECO:0000313" key="2">
    <source>
        <dbReference type="Proteomes" id="UP000199438"/>
    </source>
</evidence>
<name>A0A1I1NBQ9_9FLAO</name>
<dbReference type="EMBL" id="FOKV01000022">
    <property type="protein sequence ID" value="SFC94905.1"/>
    <property type="molecule type" value="Genomic_DNA"/>
</dbReference>
<evidence type="ECO:0000313" key="1">
    <source>
        <dbReference type="EMBL" id="SFC94905.1"/>
    </source>
</evidence>
<dbReference type="OrthoDB" id="86940at2"/>
<evidence type="ECO:0008006" key="3">
    <source>
        <dbReference type="Google" id="ProtNLM"/>
    </source>
</evidence>
<reference evidence="2" key="1">
    <citation type="submission" date="2016-10" db="EMBL/GenBank/DDBJ databases">
        <authorList>
            <person name="Varghese N."/>
            <person name="Submissions S."/>
        </authorList>
    </citation>
    <scope>NUCLEOTIDE SEQUENCE [LARGE SCALE GENOMIC DNA]</scope>
    <source>
        <strain evidence="2">DSM 24499</strain>
    </source>
</reference>
<keyword evidence="2" id="KW-1185">Reference proteome</keyword>
<proteinExistence type="predicted"/>
<organism evidence="1 2">
    <name type="scientific">Zunongwangia mangrovi</name>
    <dbReference type="NCBI Taxonomy" id="1334022"/>
    <lineage>
        <taxon>Bacteria</taxon>
        <taxon>Pseudomonadati</taxon>
        <taxon>Bacteroidota</taxon>
        <taxon>Flavobacteriia</taxon>
        <taxon>Flavobacteriales</taxon>
        <taxon>Flavobacteriaceae</taxon>
        <taxon>Zunongwangia</taxon>
    </lineage>
</organism>